<feature type="binding site" evidence="8">
    <location>
        <position position="69"/>
    </location>
    <ligand>
        <name>shikimate</name>
        <dbReference type="ChEBI" id="CHEBI:36208"/>
    </ligand>
</feature>
<dbReference type="GO" id="GO:0008652">
    <property type="term" value="P:amino acid biosynthetic process"/>
    <property type="evidence" value="ECO:0007669"/>
    <property type="project" value="UniProtKB-KW"/>
</dbReference>
<comment type="pathway">
    <text evidence="1 8">Metabolic intermediate biosynthesis; chorismate biosynthesis; chorismate from D-erythrose 4-phosphate and phosphoenolpyruvate: step 4/7.</text>
</comment>
<dbReference type="CDD" id="cd01065">
    <property type="entry name" value="NAD_bind_Shikimate_DH"/>
    <property type="match status" value="1"/>
</dbReference>
<dbReference type="GO" id="GO:0004764">
    <property type="term" value="F:shikimate 3-dehydrogenase (NADP+) activity"/>
    <property type="evidence" value="ECO:0007669"/>
    <property type="project" value="UniProtKB-UniRule"/>
</dbReference>
<dbReference type="SUPFAM" id="SSF51735">
    <property type="entry name" value="NAD(P)-binding Rossmann-fold domains"/>
    <property type="match status" value="1"/>
</dbReference>
<evidence type="ECO:0000256" key="2">
    <source>
        <dbReference type="ARBA" id="ARBA00012962"/>
    </source>
</evidence>
<protein>
    <recommendedName>
        <fullName evidence="2 8">Shikimate dehydrogenase (NADP(+))</fullName>
        <shortName evidence="8">SDH</shortName>
        <ecNumber evidence="2 8">1.1.1.25</ecNumber>
    </recommendedName>
</protein>
<dbReference type="PANTHER" id="PTHR21089">
    <property type="entry name" value="SHIKIMATE DEHYDROGENASE"/>
    <property type="match status" value="1"/>
</dbReference>
<dbReference type="InterPro" id="IPR022893">
    <property type="entry name" value="Shikimate_DH_fam"/>
</dbReference>
<organism evidence="12">
    <name type="scientific">uncultured Thiotrichaceae bacterium</name>
    <dbReference type="NCBI Taxonomy" id="298394"/>
    <lineage>
        <taxon>Bacteria</taxon>
        <taxon>Pseudomonadati</taxon>
        <taxon>Pseudomonadota</taxon>
        <taxon>Gammaproteobacteria</taxon>
        <taxon>Thiotrichales</taxon>
        <taxon>Thiotrichaceae</taxon>
        <taxon>environmental samples</taxon>
    </lineage>
</organism>
<feature type="domain" description="Quinate/shikimate 5-dehydrogenase/glutamyl-tRNA reductase" evidence="9">
    <location>
        <begin position="124"/>
        <end position="198"/>
    </location>
</feature>
<dbReference type="GO" id="GO:0009073">
    <property type="term" value="P:aromatic amino acid family biosynthetic process"/>
    <property type="evidence" value="ECO:0007669"/>
    <property type="project" value="UniProtKB-KW"/>
</dbReference>
<dbReference type="GO" id="GO:0019632">
    <property type="term" value="P:shikimate metabolic process"/>
    <property type="evidence" value="ECO:0007669"/>
    <property type="project" value="InterPro"/>
</dbReference>
<evidence type="ECO:0000313" key="12">
    <source>
        <dbReference type="EMBL" id="CAA6801496.1"/>
    </source>
</evidence>
<feature type="domain" description="SDH C-terminal" evidence="11">
    <location>
        <begin position="246"/>
        <end position="272"/>
    </location>
</feature>
<dbReference type="FunFam" id="3.40.50.10860:FF:000006">
    <property type="entry name" value="Shikimate dehydrogenase (NADP(+))"/>
    <property type="match status" value="1"/>
</dbReference>
<comment type="function">
    <text evidence="8">Involved in the biosynthesis of the chorismate, which leads to the biosynthesis of aromatic amino acids. Catalyzes the reversible NADPH linked reduction of 3-dehydroshikimate (DHSA) to yield shikimate (SA).</text>
</comment>
<keyword evidence="5 8" id="KW-0560">Oxidoreductase</keyword>
<feature type="binding site" evidence="8">
    <location>
        <position position="224"/>
    </location>
    <ligand>
        <name>shikimate</name>
        <dbReference type="ChEBI" id="CHEBI:36208"/>
    </ligand>
</feature>
<reference evidence="12" key="1">
    <citation type="submission" date="2020-01" db="EMBL/GenBank/DDBJ databases">
        <authorList>
            <person name="Meier V. D."/>
            <person name="Meier V D."/>
        </authorList>
    </citation>
    <scope>NUCLEOTIDE SEQUENCE</scope>
    <source>
        <strain evidence="12">HLG_WM_MAG_09</strain>
    </source>
</reference>
<feature type="binding site" evidence="8">
    <location>
        <position position="253"/>
    </location>
    <ligand>
        <name>shikimate</name>
        <dbReference type="ChEBI" id="CHEBI:36208"/>
    </ligand>
</feature>
<evidence type="ECO:0000256" key="8">
    <source>
        <dbReference type="HAMAP-Rule" id="MF_00222"/>
    </source>
</evidence>
<dbReference type="Gene3D" id="3.40.50.720">
    <property type="entry name" value="NAD(P)-binding Rossmann-like Domain"/>
    <property type="match status" value="1"/>
</dbReference>
<accession>A0A6S6S5H9</accession>
<dbReference type="Gene3D" id="3.40.50.10860">
    <property type="entry name" value="Leucine Dehydrogenase, chain A, domain 1"/>
    <property type="match status" value="1"/>
</dbReference>
<dbReference type="NCBIfam" id="NF001310">
    <property type="entry name" value="PRK00258.1-2"/>
    <property type="match status" value="1"/>
</dbReference>
<evidence type="ECO:0000256" key="1">
    <source>
        <dbReference type="ARBA" id="ARBA00004871"/>
    </source>
</evidence>
<dbReference type="HAMAP" id="MF_00222">
    <property type="entry name" value="Shikimate_DH_AroE"/>
    <property type="match status" value="1"/>
</dbReference>
<dbReference type="Pfam" id="PF18317">
    <property type="entry name" value="SDH_C"/>
    <property type="match status" value="1"/>
</dbReference>
<name>A0A6S6S5H9_9GAMM</name>
<proteinExistence type="inferred from homology"/>
<keyword evidence="3 8" id="KW-0028">Amino-acid biosynthesis</keyword>
<dbReference type="InterPro" id="IPR046346">
    <property type="entry name" value="Aminoacid_DH-like_N_sf"/>
</dbReference>
<comment type="caution">
    <text evidence="8">Lacks conserved residue(s) required for the propagation of feature annotation.</text>
</comment>
<evidence type="ECO:0000259" key="9">
    <source>
        <dbReference type="Pfam" id="PF01488"/>
    </source>
</evidence>
<evidence type="ECO:0000256" key="6">
    <source>
        <dbReference type="ARBA" id="ARBA00023141"/>
    </source>
</evidence>
<feature type="binding site" evidence="8">
    <location>
        <position position="246"/>
    </location>
    <ligand>
        <name>NADP(+)</name>
        <dbReference type="ChEBI" id="CHEBI:58349"/>
    </ligand>
</feature>
<feature type="binding site" evidence="8">
    <location>
        <position position="222"/>
    </location>
    <ligand>
        <name>NADP(+)</name>
        <dbReference type="ChEBI" id="CHEBI:58349"/>
    </ligand>
</feature>
<dbReference type="InterPro" id="IPR036291">
    <property type="entry name" value="NAD(P)-bd_dom_sf"/>
</dbReference>
<evidence type="ECO:0000259" key="11">
    <source>
        <dbReference type="Pfam" id="PF18317"/>
    </source>
</evidence>
<comment type="subunit">
    <text evidence="8">Homodimer.</text>
</comment>
<dbReference type="GO" id="GO:0005829">
    <property type="term" value="C:cytosol"/>
    <property type="evidence" value="ECO:0007669"/>
    <property type="project" value="TreeGrafter"/>
</dbReference>
<dbReference type="InterPro" id="IPR011342">
    <property type="entry name" value="Shikimate_DH"/>
</dbReference>
<feature type="binding site" evidence="8">
    <location>
        <begin position="135"/>
        <end position="139"/>
    </location>
    <ligand>
        <name>NADP(+)</name>
        <dbReference type="ChEBI" id="CHEBI:58349"/>
    </ligand>
</feature>
<feature type="binding site" evidence="8">
    <location>
        <begin position="22"/>
        <end position="24"/>
    </location>
    <ligand>
        <name>shikimate</name>
        <dbReference type="ChEBI" id="CHEBI:36208"/>
    </ligand>
</feature>
<gene>
    <name evidence="8" type="primary">aroE</name>
    <name evidence="12" type="ORF">HELGO_WM28732</name>
</gene>
<dbReference type="InterPro" id="IPR041121">
    <property type="entry name" value="SDH_C"/>
</dbReference>
<evidence type="ECO:0000259" key="10">
    <source>
        <dbReference type="Pfam" id="PF08501"/>
    </source>
</evidence>
<dbReference type="EMBL" id="CACVAT010000033">
    <property type="protein sequence ID" value="CAA6801496.1"/>
    <property type="molecule type" value="Genomic_DNA"/>
</dbReference>
<evidence type="ECO:0000256" key="5">
    <source>
        <dbReference type="ARBA" id="ARBA00023002"/>
    </source>
</evidence>
<dbReference type="AlphaFoldDB" id="A0A6S6S5H9"/>
<dbReference type="InterPro" id="IPR006151">
    <property type="entry name" value="Shikm_DH/Glu-tRNA_Rdtase"/>
</dbReference>
<dbReference type="PANTHER" id="PTHR21089:SF1">
    <property type="entry name" value="BIFUNCTIONAL 3-DEHYDROQUINATE DEHYDRATASE_SHIKIMATE DEHYDROGENASE, CHLOROPLASTIC"/>
    <property type="match status" value="1"/>
</dbReference>
<feature type="binding site" evidence="8">
    <location>
        <position position="94"/>
    </location>
    <ligand>
        <name>shikimate</name>
        <dbReference type="ChEBI" id="CHEBI:36208"/>
    </ligand>
</feature>
<dbReference type="Pfam" id="PF08501">
    <property type="entry name" value="Shikimate_dh_N"/>
    <property type="match status" value="1"/>
</dbReference>
<dbReference type="Pfam" id="PF01488">
    <property type="entry name" value="Shikimate_DH"/>
    <property type="match status" value="1"/>
</dbReference>
<dbReference type="UniPathway" id="UPA00053">
    <property type="reaction ID" value="UER00087"/>
</dbReference>
<keyword evidence="4 8" id="KW-0521">NADP</keyword>
<keyword evidence="6 8" id="KW-0057">Aromatic amino acid biosynthesis</keyword>
<comment type="similarity">
    <text evidence="8">Belongs to the shikimate dehydrogenase family.</text>
</comment>
<evidence type="ECO:0000256" key="4">
    <source>
        <dbReference type="ARBA" id="ARBA00022857"/>
    </source>
</evidence>
<evidence type="ECO:0000256" key="3">
    <source>
        <dbReference type="ARBA" id="ARBA00022605"/>
    </source>
</evidence>
<dbReference type="EC" id="1.1.1.25" evidence="2 8"/>
<comment type="catalytic activity">
    <reaction evidence="7 8">
        <text>shikimate + NADP(+) = 3-dehydroshikimate + NADPH + H(+)</text>
        <dbReference type="Rhea" id="RHEA:17737"/>
        <dbReference type="ChEBI" id="CHEBI:15378"/>
        <dbReference type="ChEBI" id="CHEBI:16630"/>
        <dbReference type="ChEBI" id="CHEBI:36208"/>
        <dbReference type="ChEBI" id="CHEBI:57783"/>
        <dbReference type="ChEBI" id="CHEBI:58349"/>
        <dbReference type="EC" id="1.1.1.25"/>
    </reaction>
</comment>
<dbReference type="SUPFAM" id="SSF53223">
    <property type="entry name" value="Aminoacid dehydrogenase-like, N-terminal domain"/>
    <property type="match status" value="1"/>
</dbReference>
<dbReference type="GO" id="GO:0050661">
    <property type="term" value="F:NADP binding"/>
    <property type="evidence" value="ECO:0007669"/>
    <property type="project" value="InterPro"/>
</dbReference>
<dbReference type="NCBIfam" id="TIGR00507">
    <property type="entry name" value="aroE"/>
    <property type="match status" value="1"/>
</dbReference>
<feature type="domain" description="Shikimate dehydrogenase substrate binding N-terminal" evidence="10">
    <location>
        <begin position="14"/>
        <end position="96"/>
    </location>
</feature>
<dbReference type="InterPro" id="IPR013708">
    <property type="entry name" value="Shikimate_DH-bd_N"/>
</dbReference>
<feature type="binding site" evidence="8">
    <location>
        <position position="110"/>
    </location>
    <ligand>
        <name>shikimate</name>
        <dbReference type="ChEBI" id="CHEBI:36208"/>
    </ligand>
</feature>
<evidence type="ECO:0000256" key="7">
    <source>
        <dbReference type="ARBA" id="ARBA00049442"/>
    </source>
</evidence>
<feature type="binding site" evidence="8">
    <location>
        <begin position="159"/>
        <end position="164"/>
    </location>
    <ligand>
        <name>NADP(+)</name>
        <dbReference type="ChEBI" id="CHEBI:58349"/>
    </ligand>
</feature>
<sequence length="276" mass="29578">MSASSSEKIKRFAVIGQPISHSKSPRIHRQFAQLSGVTLSYEAIEAPVDGFNETIDRLRGAGWGGCNVTMPFKEQAWQMADERSVFAERAGAVNTLVFRDDGSIYGDTTDGSGLVRDLTHNLQFELKDKRILLLGAGGAVRGVLEPLLAEQPASLFVANRTASKAIALAEDFTDAGVIRGGGFDDIEGQFDLIINGTATGLKGGMLLLPDDCLVEGGGCYDLTYSDADTAFMSWGREHNAGQVSDGLGMLVEQAADAFHIWHAVRPETATVLADLR</sequence>
<feature type="active site" description="Proton acceptor" evidence="8">
    <location>
        <position position="73"/>
    </location>
</feature>
<dbReference type="GO" id="GO:0009423">
    <property type="term" value="P:chorismate biosynthetic process"/>
    <property type="evidence" value="ECO:0007669"/>
    <property type="project" value="UniProtKB-UniRule"/>
</dbReference>